<evidence type="ECO:0000259" key="1">
    <source>
        <dbReference type="PROSITE" id="PS50805"/>
    </source>
</evidence>
<reference evidence="2" key="2">
    <citation type="submission" date="2025-09" db="UniProtKB">
        <authorList>
            <consortium name="Ensembl"/>
        </authorList>
    </citation>
    <scope>IDENTIFICATION</scope>
</reference>
<dbReference type="Proteomes" id="UP000694390">
    <property type="component" value="Unassembled WGS sequence"/>
</dbReference>
<accession>A0A8C4YN56</accession>
<dbReference type="InterPro" id="IPR001909">
    <property type="entry name" value="KRAB"/>
</dbReference>
<name>A0A8C4YN56_9SAUR</name>
<feature type="domain" description="KRAB" evidence="1">
    <location>
        <begin position="1"/>
        <end position="41"/>
    </location>
</feature>
<keyword evidence="3" id="KW-1185">Reference proteome</keyword>
<dbReference type="AlphaFoldDB" id="A0A8C4YN56"/>
<dbReference type="GO" id="GO:0006355">
    <property type="term" value="P:regulation of DNA-templated transcription"/>
    <property type="evidence" value="ECO:0007669"/>
    <property type="project" value="InterPro"/>
</dbReference>
<organism evidence="2 3">
    <name type="scientific">Gopherus evgoodei</name>
    <name type="common">Goodes thornscrub tortoise</name>
    <dbReference type="NCBI Taxonomy" id="1825980"/>
    <lineage>
        <taxon>Eukaryota</taxon>
        <taxon>Metazoa</taxon>
        <taxon>Chordata</taxon>
        <taxon>Craniata</taxon>
        <taxon>Vertebrata</taxon>
        <taxon>Euteleostomi</taxon>
        <taxon>Archelosauria</taxon>
        <taxon>Testudinata</taxon>
        <taxon>Testudines</taxon>
        <taxon>Cryptodira</taxon>
        <taxon>Durocryptodira</taxon>
        <taxon>Testudinoidea</taxon>
        <taxon>Testudinidae</taxon>
        <taxon>Gopherus</taxon>
    </lineage>
</organism>
<dbReference type="PROSITE" id="PS50805">
    <property type="entry name" value="KRAB"/>
    <property type="match status" value="1"/>
</dbReference>
<dbReference type="Ensembl" id="ENSGEVT00005029824.1">
    <property type="protein sequence ID" value="ENSGEVP00005028369.1"/>
    <property type="gene ID" value="ENSGEVG00005019964.1"/>
</dbReference>
<evidence type="ECO:0000313" key="2">
    <source>
        <dbReference type="Ensembl" id="ENSGEVP00005028369.1"/>
    </source>
</evidence>
<proteinExistence type="predicted"/>
<dbReference type="OrthoDB" id="10487333at2759"/>
<sequence length="97" mass="10881">LPTSFGSISGFPVPKPHIISQLEQGEEPWVPDLQGSEERWILRAPCTGEETLNQLRICKCLKETSGMPNKALGEVSQFIIVPSRRRILRVNITHGFL</sequence>
<reference evidence="2" key="1">
    <citation type="submission" date="2025-08" db="UniProtKB">
        <authorList>
            <consortium name="Ensembl"/>
        </authorList>
    </citation>
    <scope>IDENTIFICATION</scope>
</reference>
<evidence type="ECO:0000313" key="3">
    <source>
        <dbReference type="Proteomes" id="UP000694390"/>
    </source>
</evidence>
<protein>
    <recommendedName>
        <fullName evidence="1">KRAB domain-containing protein</fullName>
    </recommendedName>
</protein>
<dbReference type="GeneTree" id="ENSGT01000000215090"/>